<dbReference type="PROSITE" id="PS00237">
    <property type="entry name" value="G_PROTEIN_RECEP_F1_1"/>
    <property type="match status" value="1"/>
</dbReference>
<evidence type="ECO:0000256" key="8">
    <source>
        <dbReference type="ARBA" id="ARBA00023180"/>
    </source>
</evidence>
<feature type="domain" description="G-protein coupled receptors family 1 profile" evidence="12">
    <location>
        <begin position="77"/>
        <end position="318"/>
    </location>
</feature>
<evidence type="ECO:0000256" key="5">
    <source>
        <dbReference type="ARBA" id="ARBA00023040"/>
    </source>
</evidence>
<dbReference type="Pfam" id="PF00001">
    <property type="entry name" value="7tm_1"/>
    <property type="match status" value="1"/>
</dbReference>
<keyword evidence="2" id="KW-1003">Cell membrane</keyword>
<evidence type="ECO:0000313" key="14">
    <source>
        <dbReference type="Proteomes" id="UP001249851"/>
    </source>
</evidence>
<evidence type="ECO:0000256" key="11">
    <source>
        <dbReference type="SAM" id="Phobius"/>
    </source>
</evidence>
<keyword evidence="6 11" id="KW-0472">Membrane</keyword>
<proteinExistence type="inferred from homology"/>
<name>A0AAD9UVF4_ACRCE</name>
<dbReference type="SUPFAM" id="SSF81321">
    <property type="entry name" value="Family A G protein-coupled receptor-like"/>
    <property type="match status" value="1"/>
</dbReference>
<keyword evidence="3 10" id="KW-0812">Transmembrane</keyword>
<dbReference type="EMBL" id="JARQWQ010000102">
    <property type="protein sequence ID" value="KAK2551075.1"/>
    <property type="molecule type" value="Genomic_DNA"/>
</dbReference>
<keyword evidence="4 11" id="KW-1133">Transmembrane helix</keyword>
<dbReference type="PRINTS" id="PR00237">
    <property type="entry name" value="GPCRRHODOPSN"/>
</dbReference>
<dbReference type="Proteomes" id="UP001249851">
    <property type="component" value="Unassembled WGS sequence"/>
</dbReference>
<feature type="transmembrane region" description="Helical" evidence="11">
    <location>
        <begin position="297"/>
        <end position="320"/>
    </location>
</feature>
<dbReference type="AlphaFoldDB" id="A0AAD9UVF4"/>
<accession>A0AAD9UVF4</accession>
<organism evidence="13 14">
    <name type="scientific">Acropora cervicornis</name>
    <name type="common">Staghorn coral</name>
    <dbReference type="NCBI Taxonomy" id="6130"/>
    <lineage>
        <taxon>Eukaryota</taxon>
        <taxon>Metazoa</taxon>
        <taxon>Cnidaria</taxon>
        <taxon>Anthozoa</taxon>
        <taxon>Hexacorallia</taxon>
        <taxon>Scleractinia</taxon>
        <taxon>Astrocoeniina</taxon>
        <taxon>Acroporidae</taxon>
        <taxon>Acropora</taxon>
    </lineage>
</organism>
<keyword evidence="8" id="KW-0325">Glycoprotein</keyword>
<dbReference type="GO" id="GO:0005886">
    <property type="term" value="C:plasma membrane"/>
    <property type="evidence" value="ECO:0007669"/>
    <property type="project" value="UniProtKB-SubCell"/>
</dbReference>
<feature type="transmembrane region" description="Helical" evidence="11">
    <location>
        <begin position="55"/>
        <end position="86"/>
    </location>
</feature>
<evidence type="ECO:0000256" key="7">
    <source>
        <dbReference type="ARBA" id="ARBA00023170"/>
    </source>
</evidence>
<reference evidence="13" key="2">
    <citation type="journal article" date="2023" name="Science">
        <title>Genomic signatures of disease resistance in endangered staghorn corals.</title>
        <authorList>
            <person name="Vollmer S.V."/>
            <person name="Selwyn J.D."/>
            <person name="Despard B.A."/>
            <person name="Roesel C.L."/>
        </authorList>
    </citation>
    <scope>NUCLEOTIDE SEQUENCE</scope>
    <source>
        <strain evidence="13">K2</strain>
    </source>
</reference>
<dbReference type="PANTHER" id="PTHR24246:SF27">
    <property type="entry name" value="ADENOSINE RECEPTOR, ISOFORM A"/>
    <property type="match status" value="1"/>
</dbReference>
<feature type="transmembrane region" description="Helical" evidence="11">
    <location>
        <begin position="139"/>
        <end position="160"/>
    </location>
</feature>
<comment type="caution">
    <text evidence="13">The sequence shown here is derived from an EMBL/GenBank/DDBJ whole genome shotgun (WGS) entry which is preliminary data.</text>
</comment>
<evidence type="ECO:0000256" key="2">
    <source>
        <dbReference type="ARBA" id="ARBA00022475"/>
    </source>
</evidence>
<sequence length="358" mass="40704">MTKGTIDYEVPITMASDTAFPNLSLFNHVHSNKSTVCHDLWPFLDMQVRENLPSFYIATAIAACVLNIVTACIALTLNAFAIFAICMTPSLRKQPNNYLFCSLAVSDFCVALSSQPSFVLAEILLISGRMEPYCYAVFVHFYTSWVFCGISFLTLSAISIERCLALLLHLRYTELITSARVIIAVLTYWSIWITWMTILWFGVRHRVLTDSLIALGFLIAAIDGFCYFIIIKNVKRHNLQIRQLTLCTVTDRQDLERCRRATNTMFFLVSAFVLSYVPFAITTGISALQEHEDLRTSAAHCVAVTFVSANSCVNPLIYFWRVGEFRHVARRTLRKLNFIELVGRNHSVFQTRVHSFLT</sequence>
<comment type="similarity">
    <text evidence="10">Belongs to the G-protein coupled receptor 1 family.</text>
</comment>
<dbReference type="InterPro" id="IPR017452">
    <property type="entry name" value="GPCR_Rhodpsn_7TM"/>
</dbReference>
<comment type="subcellular location">
    <subcellularLocation>
        <location evidence="1">Cell membrane</location>
        <topology evidence="1">Multi-pass membrane protein</topology>
    </subcellularLocation>
</comment>
<feature type="transmembrane region" description="Helical" evidence="11">
    <location>
        <begin position="181"/>
        <end position="201"/>
    </location>
</feature>
<protein>
    <submittedName>
        <fullName evidence="13">Melanopsin</fullName>
    </submittedName>
</protein>
<evidence type="ECO:0000256" key="10">
    <source>
        <dbReference type="RuleBase" id="RU000688"/>
    </source>
</evidence>
<dbReference type="GO" id="GO:0004930">
    <property type="term" value="F:G protein-coupled receptor activity"/>
    <property type="evidence" value="ECO:0007669"/>
    <property type="project" value="UniProtKB-KW"/>
</dbReference>
<evidence type="ECO:0000256" key="4">
    <source>
        <dbReference type="ARBA" id="ARBA00022989"/>
    </source>
</evidence>
<dbReference type="PROSITE" id="PS50262">
    <property type="entry name" value="G_PROTEIN_RECEP_F1_2"/>
    <property type="match status" value="1"/>
</dbReference>
<evidence type="ECO:0000259" key="12">
    <source>
        <dbReference type="PROSITE" id="PS50262"/>
    </source>
</evidence>
<reference evidence="13" key="1">
    <citation type="journal article" date="2023" name="G3 (Bethesda)">
        <title>Whole genome assembly and annotation of the endangered Caribbean coral Acropora cervicornis.</title>
        <authorList>
            <person name="Selwyn J.D."/>
            <person name="Vollmer S.V."/>
        </authorList>
    </citation>
    <scope>NUCLEOTIDE SEQUENCE</scope>
    <source>
        <strain evidence="13">K2</strain>
    </source>
</reference>
<feature type="transmembrane region" description="Helical" evidence="11">
    <location>
        <begin position="213"/>
        <end position="231"/>
    </location>
</feature>
<evidence type="ECO:0000256" key="3">
    <source>
        <dbReference type="ARBA" id="ARBA00022692"/>
    </source>
</evidence>
<keyword evidence="7 10" id="KW-0675">Receptor</keyword>
<dbReference type="Gene3D" id="1.20.1070.10">
    <property type="entry name" value="Rhodopsin 7-helix transmembrane proteins"/>
    <property type="match status" value="1"/>
</dbReference>
<dbReference type="CDD" id="cd00637">
    <property type="entry name" value="7tm_classA_rhodopsin-like"/>
    <property type="match status" value="1"/>
</dbReference>
<keyword evidence="5 10" id="KW-0297">G-protein coupled receptor</keyword>
<evidence type="ECO:0000313" key="13">
    <source>
        <dbReference type="EMBL" id="KAK2551075.1"/>
    </source>
</evidence>
<keyword evidence="9 10" id="KW-0807">Transducer</keyword>
<evidence type="ECO:0000256" key="6">
    <source>
        <dbReference type="ARBA" id="ARBA00023136"/>
    </source>
</evidence>
<gene>
    <name evidence="13" type="ORF">P5673_028139</name>
</gene>
<dbReference type="PANTHER" id="PTHR24246">
    <property type="entry name" value="OLFACTORY RECEPTOR AND ADENOSINE RECEPTOR"/>
    <property type="match status" value="1"/>
</dbReference>
<evidence type="ECO:0000256" key="1">
    <source>
        <dbReference type="ARBA" id="ARBA00004651"/>
    </source>
</evidence>
<evidence type="ECO:0000256" key="9">
    <source>
        <dbReference type="ARBA" id="ARBA00023224"/>
    </source>
</evidence>
<dbReference type="InterPro" id="IPR000276">
    <property type="entry name" value="GPCR_Rhodpsn"/>
</dbReference>
<feature type="transmembrane region" description="Helical" evidence="11">
    <location>
        <begin position="265"/>
        <end position="285"/>
    </location>
</feature>
<keyword evidence="14" id="KW-1185">Reference proteome</keyword>